<dbReference type="SUPFAM" id="SSF81301">
    <property type="entry name" value="Nucleotidyltransferase"/>
    <property type="match status" value="1"/>
</dbReference>
<dbReference type="Gene3D" id="3.30.460.10">
    <property type="entry name" value="Beta Polymerase, domain 2"/>
    <property type="match status" value="1"/>
</dbReference>
<dbReference type="OrthoDB" id="407432at2759"/>
<dbReference type="PROSITE" id="PS00028">
    <property type="entry name" value="ZINC_FINGER_C2H2_1"/>
    <property type="match status" value="1"/>
</dbReference>
<dbReference type="GO" id="GO:0050265">
    <property type="term" value="F:RNA uridylyltransferase activity"/>
    <property type="evidence" value="ECO:0007669"/>
    <property type="project" value="UniProtKB-EC"/>
</dbReference>
<feature type="region of interest" description="Disordered" evidence="1">
    <location>
        <begin position="37"/>
        <end position="105"/>
    </location>
</feature>
<dbReference type="AlphaFoldDB" id="A0A6J8EI55"/>
<dbReference type="CDD" id="cd05402">
    <property type="entry name" value="NT_PAP_TUTase"/>
    <property type="match status" value="1"/>
</dbReference>
<feature type="domain" description="C2H2-type" evidence="2">
    <location>
        <begin position="180"/>
        <end position="202"/>
    </location>
</feature>
<keyword evidence="4" id="KW-1185">Reference proteome</keyword>
<dbReference type="InterPro" id="IPR045100">
    <property type="entry name" value="TUT4/7_NTP_transf"/>
</dbReference>
<dbReference type="EC" id="2.7.7.52" evidence="3"/>
<keyword evidence="3" id="KW-0808">Transferase</keyword>
<dbReference type="InterPro" id="IPR013087">
    <property type="entry name" value="Znf_C2H2_type"/>
</dbReference>
<sequence length="376" mass="43990">MSQYQTEERDFLKPGLIISVNKESKRQITTYLSDGRDSVMGIKSGEENPGLTSFDKKILVDSEKEYTKRNKKVKKSTPDTGIGDDKEQEDKKLYDEKESQSHPNIDEISDRFWNRKMEDKKIRMGGSKLKEDNENGAQNRDHCGFDEDISLEKLHQILEIDRIFPLKKKSVRFPRARYFCRVCDYHMDTLDDVRRHGKDHRHKRRVENINIQDELKRLTEPSEKQILTMESLLERTFNEHHLTKAMMQDRHETVQHLETFLKKSLPDAKLNIFGSSFTGLGLKSSDVNVDLDVQKDHAKCLTAAFRAMKECENYENVISDFSSKVPCIYFTVSNVQYRITINNESARNCSLLLKLYAECDQRFLKMAVVLRYWAKV</sequence>
<evidence type="ECO:0000259" key="2">
    <source>
        <dbReference type="PROSITE" id="PS00028"/>
    </source>
</evidence>
<feature type="compositionally biased region" description="Basic and acidic residues" evidence="1">
    <location>
        <begin position="83"/>
        <end position="105"/>
    </location>
</feature>
<name>A0A6J8EI55_MYTCO</name>
<accession>A0A6J8EI55</accession>
<keyword evidence="3" id="KW-0548">Nucleotidyltransferase</keyword>
<dbReference type="PANTHER" id="PTHR12271">
    <property type="entry name" value="POLY A POLYMERASE CID PAP -RELATED"/>
    <property type="match status" value="1"/>
</dbReference>
<evidence type="ECO:0000256" key="1">
    <source>
        <dbReference type="SAM" id="MobiDB-lite"/>
    </source>
</evidence>
<reference evidence="3 4" key="1">
    <citation type="submission" date="2020-06" db="EMBL/GenBank/DDBJ databases">
        <authorList>
            <person name="Li R."/>
            <person name="Bekaert M."/>
        </authorList>
    </citation>
    <scope>NUCLEOTIDE SEQUENCE [LARGE SCALE GENOMIC DNA]</scope>
    <source>
        <strain evidence="4">wild</strain>
    </source>
</reference>
<feature type="compositionally biased region" description="Basic and acidic residues" evidence="1">
    <location>
        <begin position="54"/>
        <end position="68"/>
    </location>
</feature>
<dbReference type="GO" id="GO:0031123">
    <property type="term" value="P:RNA 3'-end processing"/>
    <property type="evidence" value="ECO:0007669"/>
    <property type="project" value="TreeGrafter"/>
</dbReference>
<dbReference type="InterPro" id="IPR043519">
    <property type="entry name" value="NT_sf"/>
</dbReference>
<organism evidence="3 4">
    <name type="scientific">Mytilus coruscus</name>
    <name type="common">Sea mussel</name>
    <dbReference type="NCBI Taxonomy" id="42192"/>
    <lineage>
        <taxon>Eukaryota</taxon>
        <taxon>Metazoa</taxon>
        <taxon>Spiralia</taxon>
        <taxon>Lophotrochozoa</taxon>
        <taxon>Mollusca</taxon>
        <taxon>Bivalvia</taxon>
        <taxon>Autobranchia</taxon>
        <taxon>Pteriomorphia</taxon>
        <taxon>Mytilida</taxon>
        <taxon>Mytiloidea</taxon>
        <taxon>Mytilidae</taxon>
        <taxon>Mytilinae</taxon>
        <taxon>Mytilus</taxon>
    </lineage>
</organism>
<evidence type="ECO:0000313" key="4">
    <source>
        <dbReference type="Proteomes" id="UP000507470"/>
    </source>
</evidence>
<dbReference type="EMBL" id="CACVKT020009075">
    <property type="protein sequence ID" value="CAC5420098.1"/>
    <property type="molecule type" value="Genomic_DNA"/>
</dbReference>
<protein>
    <submittedName>
        <fullName evidence="3">TUT</fullName>
        <ecNumber evidence="3">2.7.7.52</ecNumber>
    </submittedName>
</protein>
<dbReference type="PANTHER" id="PTHR12271:SF40">
    <property type="entry name" value="POLY(A) RNA POLYMERASE GLD2"/>
    <property type="match status" value="1"/>
</dbReference>
<evidence type="ECO:0000313" key="3">
    <source>
        <dbReference type="EMBL" id="CAC5420098.1"/>
    </source>
</evidence>
<dbReference type="Proteomes" id="UP000507470">
    <property type="component" value="Unassembled WGS sequence"/>
</dbReference>
<gene>
    <name evidence="3" type="ORF">MCOR_52364</name>
</gene>
<proteinExistence type="predicted"/>
<dbReference type="Pfam" id="PF19088">
    <property type="entry name" value="TUTase"/>
    <property type="match status" value="1"/>
</dbReference>